<name>A0ACC0CFX0_CATRO</name>
<accession>A0ACC0CFX0</accession>
<organism evidence="1 2">
    <name type="scientific">Catharanthus roseus</name>
    <name type="common">Madagascar periwinkle</name>
    <name type="synonym">Vinca rosea</name>
    <dbReference type="NCBI Taxonomy" id="4058"/>
    <lineage>
        <taxon>Eukaryota</taxon>
        <taxon>Viridiplantae</taxon>
        <taxon>Streptophyta</taxon>
        <taxon>Embryophyta</taxon>
        <taxon>Tracheophyta</taxon>
        <taxon>Spermatophyta</taxon>
        <taxon>Magnoliopsida</taxon>
        <taxon>eudicotyledons</taxon>
        <taxon>Gunneridae</taxon>
        <taxon>Pentapetalae</taxon>
        <taxon>asterids</taxon>
        <taxon>lamiids</taxon>
        <taxon>Gentianales</taxon>
        <taxon>Apocynaceae</taxon>
        <taxon>Rauvolfioideae</taxon>
        <taxon>Vinceae</taxon>
        <taxon>Catharanthinae</taxon>
        <taxon>Catharanthus</taxon>
    </lineage>
</organism>
<sequence length="182" mass="20266">MPLLEAVGMTLTEKNFTVATAFMCNKQATAYIWANQWEEGSTPADYWMDTLDHLYVIANTFNLCVVFLAQLDSTTVLPLVSNMDGSAGTLVIGFIEEQQYFIQLPVNESHWEYFRDSVSSGDCGRGTNPCNHPFRNSVEWLEYLSKNLSVSAKVPQTIVPPQKYSSTRTSCCLAAYVPPEAG</sequence>
<keyword evidence="2" id="KW-1185">Reference proteome</keyword>
<comment type="caution">
    <text evidence="1">The sequence shown here is derived from an EMBL/GenBank/DDBJ whole genome shotgun (WGS) entry which is preliminary data.</text>
</comment>
<dbReference type="Proteomes" id="UP001060085">
    <property type="component" value="Linkage Group LG01"/>
</dbReference>
<protein>
    <submittedName>
        <fullName evidence="1">Uncharacterized protein</fullName>
    </submittedName>
</protein>
<evidence type="ECO:0000313" key="2">
    <source>
        <dbReference type="Proteomes" id="UP001060085"/>
    </source>
</evidence>
<dbReference type="EMBL" id="CM044701">
    <property type="protein sequence ID" value="KAI5683784.1"/>
    <property type="molecule type" value="Genomic_DNA"/>
</dbReference>
<proteinExistence type="predicted"/>
<evidence type="ECO:0000313" key="1">
    <source>
        <dbReference type="EMBL" id="KAI5683784.1"/>
    </source>
</evidence>
<reference evidence="2" key="1">
    <citation type="journal article" date="2023" name="Nat. Plants">
        <title>Single-cell RNA sequencing provides a high-resolution roadmap for understanding the multicellular compartmentation of specialized metabolism.</title>
        <authorList>
            <person name="Sun S."/>
            <person name="Shen X."/>
            <person name="Li Y."/>
            <person name="Li Y."/>
            <person name="Wang S."/>
            <person name="Li R."/>
            <person name="Zhang H."/>
            <person name="Shen G."/>
            <person name="Guo B."/>
            <person name="Wei J."/>
            <person name="Xu J."/>
            <person name="St-Pierre B."/>
            <person name="Chen S."/>
            <person name="Sun C."/>
        </authorList>
    </citation>
    <scope>NUCLEOTIDE SEQUENCE [LARGE SCALE GENOMIC DNA]</scope>
</reference>
<gene>
    <name evidence="1" type="ORF">M9H77_05012</name>
</gene>